<evidence type="ECO:0000259" key="2">
    <source>
        <dbReference type="PROSITE" id="PS50970"/>
    </source>
</evidence>
<keyword evidence="1" id="KW-0862">Zinc</keyword>
<sequence length="318" mass="34220">MTQPKYRNRLPQLGTTHLLTDGGIETTLIFHEGLDLPLFAAFTLLSSEQGQDALRRYYESYIQVAHAQSAGLILDSATWRASRVWGAQLGYDARALADANRAAVAMLFDLRSRYEGAAPFVVSGNVGPRSDGYIADELLTPSAADAYHAEQIATLATAGVDMISAITMTHAGEAAGIARACRRLGMPLALAFTVETDGRLPSGQTLGDAIREVDADPSGGPSYYMINCAHPDHFRSALQTREDWPLRIGGLRANASRKSHAELDEAETLDVGDPRALGRDYASLLPLLPNLRVFGGCCGTDHRHIHEIGHACLPARAA</sequence>
<dbReference type="PANTHER" id="PTHR11103:SF18">
    <property type="entry name" value="SLR1189 PROTEIN"/>
    <property type="match status" value="1"/>
</dbReference>
<dbReference type="Proteomes" id="UP001138661">
    <property type="component" value="Unassembled WGS sequence"/>
</dbReference>
<evidence type="ECO:0000313" key="4">
    <source>
        <dbReference type="Proteomes" id="UP001138661"/>
    </source>
</evidence>
<feature type="binding site" evidence="1">
    <location>
        <position position="297"/>
    </location>
    <ligand>
        <name>Zn(2+)</name>
        <dbReference type="ChEBI" id="CHEBI:29105"/>
    </ligand>
</feature>
<dbReference type="InterPro" id="IPR003726">
    <property type="entry name" value="HCY_dom"/>
</dbReference>
<feature type="binding site" evidence="1">
    <location>
        <position position="228"/>
    </location>
    <ligand>
        <name>Zn(2+)</name>
        <dbReference type="ChEBI" id="CHEBI:29105"/>
    </ligand>
</feature>
<accession>A0A9X1JZ94</accession>
<organism evidence="3 4">
    <name type="scientific">Roseobacter insulae</name>
    <dbReference type="NCBI Taxonomy" id="2859783"/>
    <lineage>
        <taxon>Bacteria</taxon>
        <taxon>Pseudomonadati</taxon>
        <taxon>Pseudomonadota</taxon>
        <taxon>Alphaproteobacteria</taxon>
        <taxon>Rhodobacterales</taxon>
        <taxon>Roseobacteraceae</taxon>
        <taxon>Roseobacter</taxon>
    </lineage>
</organism>
<keyword evidence="1" id="KW-0479">Metal-binding</keyword>
<dbReference type="GO" id="GO:0046872">
    <property type="term" value="F:metal ion binding"/>
    <property type="evidence" value="ECO:0007669"/>
    <property type="project" value="UniProtKB-KW"/>
</dbReference>
<dbReference type="RefSeq" id="WP_219504092.1">
    <property type="nucleotide sequence ID" value="NZ_JAHXDN010000004.1"/>
</dbReference>
<dbReference type="GO" id="GO:0008168">
    <property type="term" value="F:methyltransferase activity"/>
    <property type="evidence" value="ECO:0007669"/>
    <property type="project" value="UniProtKB-UniRule"/>
</dbReference>
<proteinExistence type="predicted"/>
<protein>
    <submittedName>
        <fullName evidence="3">Homocysteine S-methyltransferase family protein</fullName>
    </submittedName>
</protein>
<dbReference type="Pfam" id="PF02574">
    <property type="entry name" value="S-methyl_trans"/>
    <property type="match status" value="1"/>
</dbReference>
<keyword evidence="1" id="KW-0808">Transferase</keyword>
<keyword evidence="4" id="KW-1185">Reference proteome</keyword>
<comment type="cofactor">
    <cofactor evidence="1">
        <name>Zn(2+)</name>
        <dbReference type="ChEBI" id="CHEBI:29105"/>
    </cofactor>
</comment>
<comment type="caution">
    <text evidence="3">The sequence shown here is derived from an EMBL/GenBank/DDBJ whole genome shotgun (WGS) entry which is preliminary data.</text>
</comment>
<dbReference type="EMBL" id="JAHXDN010000004">
    <property type="protein sequence ID" value="MBW4709020.1"/>
    <property type="molecule type" value="Genomic_DNA"/>
</dbReference>
<dbReference type="PANTHER" id="PTHR11103">
    <property type="entry name" value="SLR1189 PROTEIN"/>
    <property type="match status" value="1"/>
</dbReference>
<keyword evidence="1" id="KW-0489">Methyltransferase</keyword>
<dbReference type="GO" id="GO:0032259">
    <property type="term" value="P:methylation"/>
    <property type="evidence" value="ECO:0007669"/>
    <property type="project" value="UniProtKB-KW"/>
</dbReference>
<dbReference type="AlphaFoldDB" id="A0A9X1JZ94"/>
<feature type="domain" description="Hcy-binding" evidence="2">
    <location>
        <begin position="6"/>
        <end position="312"/>
    </location>
</feature>
<gene>
    <name evidence="3" type="ORF">KX928_14615</name>
</gene>
<dbReference type="PROSITE" id="PS50970">
    <property type="entry name" value="HCY"/>
    <property type="match status" value="1"/>
</dbReference>
<reference evidence="3" key="1">
    <citation type="submission" date="2021-07" db="EMBL/GenBank/DDBJ databases">
        <title>Roseobacter insulae sp. nov., isolated from a tidal flat.</title>
        <authorList>
            <person name="Park S."/>
            <person name="Yoon J.-H."/>
        </authorList>
    </citation>
    <scope>NUCLEOTIDE SEQUENCE</scope>
    <source>
        <strain evidence="3">YSTF-M11</strain>
    </source>
</reference>
<evidence type="ECO:0000256" key="1">
    <source>
        <dbReference type="PROSITE-ProRule" id="PRU00333"/>
    </source>
</evidence>
<evidence type="ECO:0000313" key="3">
    <source>
        <dbReference type="EMBL" id="MBW4709020.1"/>
    </source>
</evidence>
<name>A0A9X1JZ94_9RHOB</name>
<feature type="binding site" evidence="1">
    <location>
        <position position="298"/>
    </location>
    <ligand>
        <name>Zn(2+)</name>
        <dbReference type="ChEBI" id="CHEBI:29105"/>
    </ligand>
</feature>